<name>A0A2N1PQQ5_9BACT</name>
<evidence type="ECO:0000313" key="2">
    <source>
        <dbReference type="EMBL" id="PKK90678.1"/>
    </source>
</evidence>
<dbReference type="AlphaFoldDB" id="A0A2N1PQQ5"/>
<dbReference type="InterPro" id="IPR045584">
    <property type="entry name" value="Pilin-like"/>
</dbReference>
<dbReference type="NCBIfam" id="TIGR02532">
    <property type="entry name" value="IV_pilin_GFxxxE"/>
    <property type="match status" value="1"/>
</dbReference>
<feature type="transmembrane region" description="Helical" evidence="1">
    <location>
        <begin position="31"/>
        <end position="52"/>
    </location>
</feature>
<dbReference type="PROSITE" id="PS00409">
    <property type="entry name" value="PROKAR_NTER_METHYL"/>
    <property type="match status" value="1"/>
</dbReference>
<sequence>MFSENMFQFIFKSSWNPVSESDGFNSRGLSLLELLITLSIVAIIASIGLPVAEVKYIRDKEQELKYDLKAFRKGIDDFKTANESGTLPKSVVPGDGVDDDGDGSIDEEIWDDIDNDGDTLVDEDLAPEGFPASVWSMVINHKMRRIVDPPMTGIWQYRKSTGPVDTWYDLIGTTLAVQDTSHDIFDIRLSTEATSLSGSRYDTW</sequence>
<comment type="caution">
    <text evidence="2">The sequence shown here is derived from an EMBL/GenBank/DDBJ whole genome shotgun (WGS) entry which is preliminary data.</text>
</comment>
<dbReference type="SUPFAM" id="SSF54523">
    <property type="entry name" value="Pili subunits"/>
    <property type="match status" value="1"/>
</dbReference>
<evidence type="ECO:0000313" key="3">
    <source>
        <dbReference type="Proteomes" id="UP000233256"/>
    </source>
</evidence>
<dbReference type="Gene3D" id="3.30.700.10">
    <property type="entry name" value="Glycoprotein, Type 4 Pilin"/>
    <property type="match status" value="1"/>
</dbReference>
<reference evidence="2 3" key="1">
    <citation type="journal article" date="2017" name="ISME J.">
        <title>Potential for microbial H2 and metal transformations associated with novel bacteria and archaea in deep terrestrial subsurface sediments.</title>
        <authorList>
            <person name="Hernsdorf A.W."/>
            <person name="Amano Y."/>
            <person name="Miyakawa K."/>
            <person name="Ise K."/>
            <person name="Suzuki Y."/>
            <person name="Anantharaman K."/>
            <person name="Probst A."/>
            <person name="Burstein D."/>
            <person name="Thomas B.C."/>
            <person name="Banfield J.F."/>
        </authorList>
    </citation>
    <scope>NUCLEOTIDE SEQUENCE [LARGE SCALE GENOMIC DNA]</scope>
    <source>
        <strain evidence="2">HGW-Wallbacteria-1</strain>
    </source>
</reference>
<keyword evidence="1" id="KW-0812">Transmembrane</keyword>
<evidence type="ECO:0000256" key="1">
    <source>
        <dbReference type="SAM" id="Phobius"/>
    </source>
</evidence>
<proteinExistence type="predicted"/>
<keyword evidence="1" id="KW-1133">Transmembrane helix</keyword>
<evidence type="ECO:0008006" key="4">
    <source>
        <dbReference type="Google" id="ProtNLM"/>
    </source>
</evidence>
<keyword evidence="1" id="KW-0472">Membrane</keyword>
<dbReference type="Proteomes" id="UP000233256">
    <property type="component" value="Unassembled WGS sequence"/>
</dbReference>
<protein>
    <recommendedName>
        <fullName evidence="4">General secretion pathway protein GspG</fullName>
    </recommendedName>
</protein>
<gene>
    <name evidence="2" type="ORF">CVV64_07285</name>
</gene>
<dbReference type="EMBL" id="PGXC01000004">
    <property type="protein sequence ID" value="PKK90678.1"/>
    <property type="molecule type" value="Genomic_DNA"/>
</dbReference>
<dbReference type="Pfam" id="PF07963">
    <property type="entry name" value="N_methyl"/>
    <property type="match status" value="1"/>
</dbReference>
<dbReference type="InterPro" id="IPR012902">
    <property type="entry name" value="N_methyl_site"/>
</dbReference>
<organism evidence="2 3">
    <name type="scientific">Candidatus Wallbacteria bacterium HGW-Wallbacteria-1</name>
    <dbReference type="NCBI Taxonomy" id="2013854"/>
    <lineage>
        <taxon>Bacteria</taxon>
        <taxon>Candidatus Walliibacteriota</taxon>
    </lineage>
</organism>
<accession>A0A2N1PQQ5</accession>